<keyword evidence="2" id="KW-1185">Reference proteome</keyword>
<feature type="non-terminal residue" evidence="1">
    <location>
        <position position="1"/>
    </location>
</feature>
<name>A0ABS8Y502_DATST</name>
<dbReference type="EMBL" id="JACEIK010016457">
    <property type="protein sequence ID" value="MCE5165660.1"/>
    <property type="molecule type" value="Genomic_DNA"/>
</dbReference>
<gene>
    <name evidence="1" type="ORF">HAX54_011406</name>
</gene>
<accession>A0ABS8Y502</accession>
<sequence>ANNIVVVQQEAPIYFYMAWYRHITCLSIGNPISHVKGGREFITIYMAICSDDPRECQGGSTDCLIGRQMLQNGQEVRQIDELSVLADQYQFPPNIPPIIGHGRGCELHGGKPGRGGGMHLVDELVFPTPAPIYD</sequence>
<reference evidence="1 2" key="1">
    <citation type="journal article" date="2021" name="BMC Genomics">
        <title>Datura genome reveals duplications of psychoactive alkaloid biosynthetic genes and high mutation rate following tissue culture.</title>
        <authorList>
            <person name="Rajewski A."/>
            <person name="Carter-House D."/>
            <person name="Stajich J."/>
            <person name="Litt A."/>
        </authorList>
    </citation>
    <scope>NUCLEOTIDE SEQUENCE [LARGE SCALE GENOMIC DNA]</scope>
    <source>
        <strain evidence="1">AR-01</strain>
    </source>
</reference>
<proteinExistence type="predicted"/>
<dbReference type="Proteomes" id="UP000823775">
    <property type="component" value="Unassembled WGS sequence"/>
</dbReference>
<comment type="caution">
    <text evidence="1">The sequence shown here is derived from an EMBL/GenBank/DDBJ whole genome shotgun (WGS) entry which is preliminary data.</text>
</comment>
<organism evidence="1 2">
    <name type="scientific">Datura stramonium</name>
    <name type="common">Jimsonweed</name>
    <name type="synonym">Common thornapple</name>
    <dbReference type="NCBI Taxonomy" id="4076"/>
    <lineage>
        <taxon>Eukaryota</taxon>
        <taxon>Viridiplantae</taxon>
        <taxon>Streptophyta</taxon>
        <taxon>Embryophyta</taxon>
        <taxon>Tracheophyta</taxon>
        <taxon>Spermatophyta</taxon>
        <taxon>Magnoliopsida</taxon>
        <taxon>eudicotyledons</taxon>
        <taxon>Gunneridae</taxon>
        <taxon>Pentapetalae</taxon>
        <taxon>asterids</taxon>
        <taxon>lamiids</taxon>
        <taxon>Solanales</taxon>
        <taxon>Solanaceae</taxon>
        <taxon>Solanoideae</taxon>
        <taxon>Datureae</taxon>
        <taxon>Datura</taxon>
    </lineage>
</organism>
<evidence type="ECO:0000313" key="2">
    <source>
        <dbReference type="Proteomes" id="UP000823775"/>
    </source>
</evidence>
<evidence type="ECO:0000313" key="1">
    <source>
        <dbReference type="EMBL" id="MCE5165660.1"/>
    </source>
</evidence>
<protein>
    <submittedName>
        <fullName evidence="1">Uncharacterized protein</fullName>
    </submittedName>
</protein>